<sequence>MNPHEPFCQTATAQISTLWVLSNLGTQNFTFEQNNSLVELISFSLPTPSDSYVLAYLTCSRFSLTTTTYNPTLLSCQFFEQPPVMITFNSIILILLSTASVMLAAPTPTTTATFAFRNSLSTMTKELRPLTWNYQFRSSHHVVTITPKRVVETRGGVEFKTDDWIFDQSENLPWHKDNIELGTLEYPSRIWLNELLLRGAEFACFQVTCKSQSEVLKAMIERLSGEESHVKFIPVETKVTEEAQRASYPNEPSLPFKYLYQELIFAESFPEKYDDAKWNGKAFDCHSLLTGQYLG</sequence>
<reference evidence="1" key="1">
    <citation type="submission" date="2022-08" db="EMBL/GenBank/DDBJ databases">
        <authorList>
            <consortium name="DOE Joint Genome Institute"/>
            <person name="Min B."/>
            <person name="Riley R."/>
            <person name="Sierra-Patev S."/>
            <person name="Naranjo-Ortiz M."/>
            <person name="Looney B."/>
            <person name="Konkel Z."/>
            <person name="Slot J.C."/>
            <person name="Sakamoto Y."/>
            <person name="Steenwyk J.L."/>
            <person name="Rokas A."/>
            <person name="Carro J."/>
            <person name="Camarero S."/>
            <person name="Ferreira P."/>
            <person name="Molpeceres G."/>
            <person name="Ruiz-Duenas F.J."/>
            <person name="Serrano A."/>
            <person name="Henrissat B."/>
            <person name="Drula E."/>
            <person name="Hughes K.W."/>
            <person name="Mata J.L."/>
            <person name="Ishikawa N.K."/>
            <person name="Vargas-Isla R."/>
            <person name="Ushijima S."/>
            <person name="Smith C.A."/>
            <person name="Ahrendt S."/>
            <person name="Andreopoulos W."/>
            <person name="He G."/>
            <person name="Labutti K."/>
            <person name="Lipzen A."/>
            <person name="Ng V."/>
            <person name="Sandor L."/>
            <person name="Barry K."/>
            <person name="Martinez A.T."/>
            <person name="Xiao Y."/>
            <person name="Gibbons J.G."/>
            <person name="Terashima K."/>
            <person name="Hibbett D.S."/>
            <person name="Grigoriev I.V."/>
        </authorList>
    </citation>
    <scope>NUCLEOTIDE SEQUENCE</scope>
    <source>
        <strain evidence="1">TFB9207</strain>
    </source>
</reference>
<accession>A0AA38P083</accession>
<dbReference type="AlphaFoldDB" id="A0AA38P083"/>
<name>A0AA38P083_9AGAR</name>
<gene>
    <name evidence="1" type="ORF">F5878DRAFT_665353</name>
</gene>
<protein>
    <submittedName>
        <fullName evidence="1">Uncharacterized protein</fullName>
    </submittedName>
</protein>
<evidence type="ECO:0000313" key="1">
    <source>
        <dbReference type="EMBL" id="KAJ3833785.1"/>
    </source>
</evidence>
<organism evidence="1 2">
    <name type="scientific">Lentinula raphanica</name>
    <dbReference type="NCBI Taxonomy" id="153919"/>
    <lineage>
        <taxon>Eukaryota</taxon>
        <taxon>Fungi</taxon>
        <taxon>Dikarya</taxon>
        <taxon>Basidiomycota</taxon>
        <taxon>Agaricomycotina</taxon>
        <taxon>Agaricomycetes</taxon>
        <taxon>Agaricomycetidae</taxon>
        <taxon>Agaricales</taxon>
        <taxon>Marasmiineae</taxon>
        <taxon>Omphalotaceae</taxon>
        <taxon>Lentinula</taxon>
    </lineage>
</organism>
<dbReference type="Proteomes" id="UP001163846">
    <property type="component" value="Unassembled WGS sequence"/>
</dbReference>
<dbReference type="EMBL" id="MU806635">
    <property type="protein sequence ID" value="KAJ3833785.1"/>
    <property type="molecule type" value="Genomic_DNA"/>
</dbReference>
<evidence type="ECO:0000313" key="2">
    <source>
        <dbReference type="Proteomes" id="UP001163846"/>
    </source>
</evidence>
<proteinExistence type="predicted"/>
<keyword evidence="2" id="KW-1185">Reference proteome</keyword>
<comment type="caution">
    <text evidence="1">The sequence shown here is derived from an EMBL/GenBank/DDBJ whole genome shotgun (WGS) entry which is preliminary data.</text>
</comment>